<dbReference type="EMBL" id="MN740750">
    <property type="protein sequence ID" value="QHU10119.1"/>
    <property type="molecule type" value="Genomic_DNA"/>
</dbReference>
<proteinExistence type="predicted"/>
<feature type="region of interest" description="Disordered" evidence="1">
    <location>
        <begin position="637"/>
        <end position="670"/>
    </location>
</feature>
<name>A0A6C0JX86_9ZZZZ</name>
<dbReference type="Pfam" id="PF12796">
    <property type="entry name" value="Ank_2"/>
    <property type="match status" value="3"/>
</dbReference>
<accession>A0A6C0JX86</accession>
<dbReference type="InterPro" id="IPR002110">
    <property type="entry name" value="Ankyrin_rpt"/>
</dbReference>
<evidence type="ECO:0000313" key="2">
    <source>
        <dbReference type="EMBL" id="QHU10119.1"/>
    </source>
</evidence>
<sequence>MSVSTQELEDAIERGKEKRAKYLLPETVKKEVETAIQNNDTEYFETITSENINKTNDPDQTPLILAVMNGKLEIVEVLLNKGADSNARDIEGQNALMYAAINGHREIVKSLLKPGANINAIDNLRRTPLMHAAMNGNLDIVQLLLDEGANINARDIEKKDALMHAIENGNPEVKDVVYRDHTNRNLNMLQLLRDTKGKEKSELIRAIKIKYIGIVQLLLNKVADINAKDRNGRTPLMHAAMNGNLEIVKLLLDEGANINAIDIYNQTPLMYAARRGNLEIVQLLLGKALESGNKDYINLNNTKDLTALDLANENNHMKIVKLLLDNPETIVPKNFTLNPKDTSSQEYLDAENTLGTIRNSKSVINGFMKNMPSKLTAGIFGMKPSPVYPWERFIKPVSQIKFLDSLVGNSIKENREAKTDLNIVRAQIALLHSIIPNKGDEAAKEMLASAKKIGLVSDLEEKEQTSICSKHSEILKKYPHASQIDKSLMCAFQEIAVYQMSHGPFVLLEGQNIFHFLALATIRSGRVGMKAKLVVVSRYWNKGNEMPEKTRDQDILDKVLEYLCDATKLETETSPSQLQDFLRSNTDIQNMLSAKDNAGISPLDIVASLSQESYSKCFITNIDSTNVRIDSTNVTEITSGGKSRRNRKHKQVKKTRKSKKSKKSRKTARK</sequence>
<dbReference type="PROSITE" id="PS50297">
    <property type="entry name" value="ANK_REP_REGION"/>
    <property type="match status" value="5"/>
</dbReference>
<dbReference type="AlphaFoldDB" id="A0A6C0JX86"/>
<protein>
    <submittedName>
        <fullName evidence="2">Uncharacterized protein</fullName>
    </submittedName>
</protein>
<feature type="compositionally biased region" description="Basic residues" evidence="1">
    <location>
        <begin position="642"/>
        <end position="670"/>
    </location>
</feature>
<dbReference type="PANTHER" id="PTHR24118:SF99">
    <property type="entry name" value="POTE ANKYRIN DOMAIN FAMILY MEMBER 3C-RELATED"/>
    <property type="match status" value="1"/>
</dbReference>
<dbReference type="PRINTS" id="PR01415">
    <property type="entry name" value="ANKYRIN"/>
</dbReference>
<dbReference type="PROSITE" id="PS50088">
    <property type="entry name" value="ANK_REPEAT"/>
    <property type="match status" value="5"/>
</dbReference>
<organism evidence="2">
    <name type="scientific">viral metagenome</name>
    <dbReference type="NCBI Taxonomy" id="1070528"/>
    <lineage>
        <taxon>unclassified sequences</taxon>
        <taxon>metagenomes</taxon>
        <taxon>organismal metagenomes</taxon>
    </lineage>
</organism>
<dbReference type="SMART" id="SM00248">
    <property type="entry name" value="ANK"/>
    <property type="match status" value="8"/>
</dbReference>
<evidence type="ECO:0000256" key="1">
    <source>
        <dbReference type="SAM" id="MobiDB-lite"/>
    </source>
</evidence>
<reference evidence="2" key="1">
    <citation type="journal article" date="2020" name="Nature">
        <title>Giant virus diversity and host interactions through global metagenomics.</title>
        <authorList>
            <person name="Schulz F."/>
            <person name="Roux S."/>
            <person name="Paez-Espino D."/>
            <person name="Jungbluth S."/>
            <person name="Walsh D.A."/>
            <person name="Denef V.J."/>
            <person name="McMahon K.D."/>
            <person name="Konstantinidis K.T."/>
            <person name="Eloe-Fadrosh E.A."/>
            <person name="Kyrpides N.C."/>
            <person name="Woyke T."/>
        </authorList>
    </citation>
    <scope>NUCLEOTIDE SEQUENCE</scope>
    <source>
        <strain evidence="2">GVMAG-S-1101164-67</strain>
    </source>
</reference>
<dbReference type="PANTHER" id="PTHR24118">
    <property type="entry name" value="POTE ANKYRIN DOMAIN"/>
    <property type="match status" value="1"/>
</dbReference>
<dbReference type="InterPro" id="IPR036770">
    <property type="entry name" value="Ankyrin_rpt-contain_sf"/>
</dbReference>
<dbReference type="SUPFAM" id="SSF48403">
    <property type="entry name" value="Ankyrin repeat"/>
    <property type="match status" value="1"/>
</dbReference>
<dbReference type="Gene3D" id="1.25.40.20">
    <property type="entry name" value="Ankyrin repeat-containing domain"/>
    <property type="match status" value="3"/>
</dbReference>